<keyword evidence="2" id="KW-1185">Reference proteome</keyword>
<protein>
    <submittedName>
        <fullName evidence="1">Uncharacterized protein</fullName>
    </submittedName>
</protein>
<organism evidence="1 2">
    <name type="scientific">Rickettsia tillamookensis</name>
    <dbReference type="NCBI Taxonomy" id="2761623"/>
    <lineage>
        <taxon>Bacteria</taxon>
        <taxon>Pseudomonadati</taxon>
        <taxon>Pseudomonadota</taxon>
        <taxon>Alphaproteobacteria</taxon>
        <taxon>Rickettsiales</taxon>
        <taxon>Rickettsiaceae</taxon>
        <taxon>Rickettsieae</taxon>
        <taxon>Rickettsia</taxon>
        <taxon>spotted fever group</taxon>
    </lineage>
</organism>
<name>A0A9E6MIA3_9RICK</name>
<reference evidence="1 2" key="1">
    <citation type="journal article" date="2021" name="Int. J. Syst. Evol. Microbiol.">
        <title>Characterization of a novel transitional group Rickettsia species (Rickettsia tillamookensis sp. nov.) from the western black-legged tick, Ixodes pacificus.</title>
        <authorList>
            <person name="Gauthier D.T."/>
            <person name="Karpathy S.E."/>
            <person name="Grizzard S.L."/>
            <person name="Batra D."/>
            <person name="Rowe L.A."/>
            <person name="Paddock C.D."/>
        </authorList>
    </citation>
    <scope>NUCLEOTIDE SEQUENCE [LARGE SCALE GENOMIC DNA]</scope>
    <source>
        <strain evidence="1 2">Tillamook 23</strain>
    </source>
</reference>
<evidence type="ECO:0000313" key="2">
    <source>
        <dbReference type="Proteomes" id="UP000595296"/>
    </source>
</evidence>
<evidence type="ECO:0000313" key="1">
    <source>
        <dbReference type="EMBL" id="QQV75558.1"/>
    </source>
</evidence>
<accession>A0A9E6MIA3</accession>
<dbReference type="EMBL" id="CP060138">
    <property type="protein sequence ID" value="QQV75558.1"/>
    <property type="molecule type" value="Genomic_DNA"/>
</dbReference>
<gene>
    <name evidence="1" type="ORF">H6P87_01120</name>
</gene>
<sequence>MSFSHSIAHVDTESRHCEESLLNPSLRGKIENFDEAISGYFDEIAKLSTFAALLRGSGNLLGVIPWLVHGIQ</sequence>
<proteinExistence type="predicted"/>
<dbReference type="Proteomes" id="UP000595296">
    <property type="component" value="Chromosome"/>
</dbReference>